<comment type="miscellaneous">
    <text evidence="11">In the RecBCD complex, RecB has a slow 3'-5' helicase, an exonuclease activity and loads RecA onto ssDNA, RecD has a fast 5'-3' helicase activity, while RecC stimulates the ATPase and processivity of the RecB helicase and contributes to recognition of the Chi site.</text>
</comment>
<keyword evidence="9 11" id="KW-0234">DNA repair</keyword>
<evidence type="ECO:0000256" key="5">
    <source>
        <dbReference type="ARBA" id="ARBA00022806"/>
    </source>
</evidence>
<dbReference type="HAMAP" id="MF_01487">
    <property type="entry name" value="RecD"/>
    <property type="match status" value="1"/>
</dbReference>
<keyword evidence="3 11" id="KW-0227">DNA damage</keyword>
<keyword evidence="10 11" id="KW-0413">Isomerase</keyword>
<keyword evidence="15" id="KW-1185">Reference proteome</keyword>
<comment type="function">
    <text evidence="11">A helicase/nuclease that prepares dsDNA breaks (DSB) for recombinational DNA repair. Binds to DSBs and unwinds DNA via a highly rapid and processive ATP-dependent bidirectional helicase activity. Unwinds dsDNA until it encounters a Chi (crossover hotspot instigator) sequence from the 3' direction. Cuts ssDNA a few nucleotides 3' to the Chi site. The properties and activities of the enzyme are changed at Chi. The Chi-altered holoenzyme produces a long 3'-ssDNA overhang and facilitates RecA-binding to the ssDNA for homologous DNA recombination and repair. Holoenzyme degrades any linearized DNA that is unable to undergo homologous recombination. In the holoenzyme this subunit has ssDNA-dependent ATPase and 5'-3' helicase activity. When added to pre-assembled RecBC greatly stimulates nuclease activity and augments holoenzyme processivity. Negatively regulates the RecA-loading ability of RecBCD.</text>
</comment>
<dbReference type="AlphaFoldDB" id="A0A7K3LZQ8"/>
<feature type="domain" description="UvrD-like helicase C-terminal" evidence="12">
    <location>
        <begin position="515"/>
        <end position="562"/>
    </location>
</feature>
<comment type="similarity">
    <text evidence="11">Belongs to the RecD family.</text>
</comment>
<dbReference type="Pfam" id="PF13604">
    <property type="entry name" value="AAA_30"/>
    <property type="match status" value="1"/>
</dbReference>
<keyword evidence="4 11" id="KW-0378">Hydrolase</keyword>
<keyword evidence="2 11" id="KW-0547">Nucleotide-binding</keyword>
<keyword evidence="1 11" id="KW-0540">Nuclease</keyword>
<dbReference type="Pfam" id="PF21185">
    <property type="entry name" value="RecD_N"/>
    <property type="match status" value="1"/>
</dbReference>
<accession>A0A7K3LZQ8</accession>
<evidence type="ECO:0000256" key="11">
    <source>
        <dbReference type="HAMAP-Rule" id="MF_01487"/>
    </source>
</evidence>
<comment type="subunit">
    <text evidence="11">Heterotrimer of RecB, RecC and RecD. All subunits contribute to DNA-binding.</text>
</comment>
<evidence type="ECO:0000256" key="2">
    <source>
        <dbReference type="ARBA" id="ARBA00022741"/>
    </source>
</evidence>
<gene>
    <name evidence="11 14" type="primary">recD</name>
    <name evidence="14" type="ORF">F7O44_05450</name>
</gene>
<dbReference type="Gene3D" id="3.40.50.300">
    <property type="entry name" value="P-loop containing nucleotide triphosphate hydrolases"/>
    <property type="match status" value="3"/>
</dbReference>
<dbReference type="GO" id="GO:0003677">
    <property type="term" value="F:DNA binding"/>
    <property type="evidence" value="ECO:0007669"/>
    <property type="project" value="UniProtKB-UniRule"/>
</dbReference>
<dbReference type="InterPro" id="IPR006344">
    <property type="entry name" value="RecD"/>
</dbReference>
<evidence type="ECO:0000256" key="10">
    <source>
        <dbReference type="ARBA" id="ARBA00023235"/>
    </source>
</evidence>
<dbReference type="Pfam" id="PF13538">
    <property type="entry name" value="UvrD_C_2"/>
    <property type="match status" value="1"/>
</dbReference>
<dbReference type="CDD" id="cd17933">
    <property type="entry name" value="DEXSc_RecD-like"/>
    <property type="match status" value="1"/>
</dbReference>
<evidence type="ECO:0000256" key="8">
    <source>
        <dbReference type="ARBA" id="ARBA00023125"/>
    </source>
</evidence>
<keyword evidence="8 11" id="KW-0238">DNA-binding</keyword>
<feature type="domain" description="RecBCD enzyme subunit RecD N-terminal" evidence="13">
    <location>
        <begin position="26"/>
        <end position="117"/>
    </location>
</feature>
<dbReference type="PANTHER" id="PTHR43788:SF6">
    <property type="entry name" value="DNA HELICASE B"/>
    <property type="match status" value="1"/>
</dbReference>
<feature type="binding site" evidence="11">
    <location>
        <begin position="182"/>
        <end position="189"/>
    </location>
    <ligand>
        <name>ATP</name>
        <dbReference type="ChEBI" id="CHEBI:30616"/>
    </ligand>
</feature>
<dbReference type="InterPro" id="IPR041851">
    <property type="entry name" value="RecD_N_sf"/>
</dbReference>
<dbReference type="RefSeq" id="WP_162449085.1">
    <property type="nucleotide sequence ID" value="NZ_WLZY01000001.1"/>
</dbReference>
<dbReference type="EC" id="5.6.2.3" evidence="11"/>
<evidence type="ECO:0000256" key="1">
    <source>
        <dbReference type="ARBA" id="ARBA00022722"/>
    </source>
</evidence>
<dbReference type="InterPro" id="IPR050534">
    <property type="entry name" value="Coronavir_polyprotein_1ab"/>
</dbReference>
<dbReference type="GO" id="GO:0005524">
    <property type="term" value="F:ATP binding"/>
    <property type="evidence" value="ECO:0007669"/>
    <property type="project" value="UniProtKB-UniRule"/>
</dbReference>
<evidence type="ECO:0000259" key="12">
    <source>
        <dbReference type="Pfam" id="PF13538"/>
    </source>
</evidence>
<comment type="caution">
    <text evidence="14">The sequence shown here is derived from an EMBL/GenBank/DDBJ whole genome shotgun (WGS) entry which is preliminary data.</text>
</comment>
<evidence type="ECO:0000259" key="13">
    <source>
        <dbReference type="Pfam" id="PF21185"/>
    </source>
</evidence>
<comment type="catalytic activity">
    <reaction evidence="11">
        <text>ATP + H2O = ADP + phosphate + H(+)</text>
        <dbReference type="Rhea" id="RHEA:13065"/>
        <dbReference type="ChEBI" id="CHEBI:15377"/>
        <dbReference type="ChEBI" id="CHEBI:15378"/>
        <dbReference type="ChEBI" id="CHEBI:30616"/>
        <dbReference type="ChEBI" id="CHEBI:43474"/>
        <dbReference type="ChEBI" id="CHEBI:456216"/>
        <dbReference type="EC" id="5.6.2.3"/>
    </reaction>
</comment>
<dbReference type="NCBIfam" id="TIGR01447">
    <property type="entry name" value="recD"/>
    <property type="match status" value="1"/>
</dbReference>
<evidence type="ECO:0000256" key="6">
    <source>
        <dbReference type="ARBA" id="ARBA00022839"/>
    </source>
</evidence>
<evidence type="ECO:0000256" key="9">
    <source>
        <dbReference type="ARBA" id="ARBA00023204"/>
    </source>
</evidence>
<dbReference type="GO" id="GO:0000724">
    <property type="term" value="P:double-strand break repair via homologous recombination"/>
    <property type="evidence" value="ECO:0007669"/>
    <property type="project" value="UniProtKB-UniRule"/>
</dbReference>
<dbReference type="InterPro" id="IPR027785">
    <property type="entry name" value="UvrD-like_helicase_C"/>
</dbReference>
<sequence>MTTMMEEYDSSLALAASGSLRAFNDAGVLHAADVHVASRLTAMLGETDESVALACALVVRAARSGSVCLDLTAVRDEAGDDGAGLPWPDQDGWLAALNASPLLGPPHPLRLEDTRLYLDRYWQEEKQVERDLRARAGQPPPVIADEAALHAALHRLFPDASYDEQRAAADTAVRQWTTVLSGGPGTGKTTTVAGLLALLAEQAEKAGDRRLRVALAAPTGKAAARLEQAVRHEMMSDRFSPQDTSRLGGFNARTLHMLLGRRPDSSTRFRHNRDNRLPHDVVVVDETSMVSLTMMARLLEAVRPQTRLILVGDPYQLASVEAGAVLADLVDGLVAGGHVNAAELRTSHRFGSEIGVLASAVRENRPADVLTLLRDGGERVHFVEEDDPRETLRAALLPGVLAIREAAEAGDADHALAALENHRLLCAHRDGPWGVERWNRTVERWITEETDDPLWDTWYVGRPVLVTANDYGLGIYNGDVGVTVRRSDGTLRVHINSSRGRLDFSPARLGNVQTLHAMTIHKAQGSQATEVTVLMPGEESRLLTRELFYTAITRAEDRVRIVGSEDAVRVALGRQALRATGLRQRLTGEDTELRGLT</sequence>
<dbReference type="CDD" id="cd18809">
    <property type="entry name" value="SF1_C_RecD"/>
    <property type="match status" value="1"/>
</dbReference>
<evidence type="ECO:0000313" key="15">
    <source>
        <dbReference type="Proteomes" id="UP000460435"/>
    </source>
</evidence>
<dbReference type="PANTHER" id="PTHR43788">
    <property type="entry name" value="DNA2/NAM7 HELICASE FAMILY MEMBER"/>
    <property type="match status" value="1"/>
</dbReference>
<dbReference type="Gene3D" id="1.10.10.1020">
    <property type="entry name" value="RecBCD complex, subunit RecD, N-terminal domain"/>
    <property type="match status" value="1"/>
</dbReference>
<keyword evidence="5 11" id="KW-0347">Helicase</keyword>
<dbReference type="GO" id="GO:0009338">
    <property type="term" value="C:exodeoxyribonuclease V complex"/>
    <property type="evidence" value="ECO:0007669"/>
    <property type="project" value="InterPro"/>
</dbReference>
<proteinExistence type="inferred from homology"/>
<dbReference type="InterPro" id="IPR049550">
    <property type="entry name" value="RecD_N"/>
</dbReference>
<dbReference type="GO" id="GO:0017116">
    <property type="term" value="F:single-stranded DNA helicase activity"/>
    <property type="evidence" value="ECO:0007669"/>
    <property type="project" value="TreeGrafter"/>
</dbReference>
<keyword evidence="6 11" id="KW-0269">Exonuclease</keyword>
<evidence type="ECO:0000256" key="7">
    <source>
        <dbReference type="ARBA" id="ARBA00022840"/>
    </source>
</evidence>
<organism evidence="14 15">
    <name type="scientific">Phytoactinopolyspora mesophila</name>
    <dbReference type="NCBI Taxonomy" id="2650750"/>
    <lineage>
        <taxon>Bacteria</taxon>
        <taxon>Bacillati</taxon>
        <taxon>Actinomycetota</taxon>
        <taxon>Actinomycetes</taxon>
        <taxon>Jiangellales</taxon>
        <taxon>Jiangellaceae</taxon>
        <taxon>Phytoactinopolyspora</taxon>
    </lineage>
</organism>
<dbReference type="GO" id="GO:0043139">
    <property type="term" value="F:5'-3' DNA helicase activity"/>
    <property type="evidence" value="ECO:0007669"/>
    <property type="project" value="UniProtKB-UniRule"/>
</dbReference>
<dbReference type="GO" id="GO:0008854">
    <property type="term" value="F:exodeoxyribonuclease V activity"/>
    <property type="evidence" value="ECO:0007669"/>
    <property type="project" value="InterPro"/>
</dbReference>
<evidence type="ECO:0000256" key="3">
    <source>
        <dbReference type="ARBA" id="ARBA00022763"/>
    </source>
</evidence>
<protein>
    <recommendedName>
        <fullName evidence="11">RecBCD enzyme subunit RecD</fullName>
        <ecNumber evidence="11">5.6.2.3</ecNumber>
    </recommendedName>
    <alternativeName>
        <fullName evidence="11">DNA 5'-3' helicase subunit RecD</fullName>
    </alternativeName>
    <alternativeName>
        <fullName evidence="11">Exonuclease V subunit RecD</fullName>
        <shortName evidence="11">ExoV subunit RecD</shortName>
    </alternativeName>
    <alternativeName>
        <fullName evidence="11">Helicase/nuclease RecBCD subunit RecD</fullName>
    </alternativeName>
</protein>
<dbReference type="EMBL" id="WLZY01000001">
    <property type="protein sequence ID" value="NDL56516.1"/>
    <property type="molecule type" value="Genomic_DNA"/>
</dbReference>
<dbReference type="InterPro" id="IPR027417">
    <property type="entry name" value="P-loop_NTPase"/>
</dbReference>
<reference evidence="14 15" key="1">
    <citation type="submission" date="2019-11" db="EMBL/GenBank/DDBJ databases">
        <authorList>
            <person name="Li X.-J."/>
            <person name="Feng X.-M."/>
        </authorList>
    </citation>
    <scope>NUCLEOTIDE SEQUENCE [LARGE SCALE GENOMIC DNA]</scope>
    <source>
        <strain evidence="14 15">XMNu-373</strain>
    </source>
</reference>
<keyword evidence="7 11" id="KW-0067">ATP-binding</keyword>
<evidence type="ECO:0000256" key="4">
    <source>
        <dbReference type="ARBA" id="ARBA00022801"/>
    </source>
</evidence>
<name>A0A7K3LZQ8_9ACTN</name>
<evidence type="ECO:0000313" key="14">
    <source>
        <dbReference type="EMBL" id="NDL56516.1"/>
    </source>
</evidence>
<dbReference type="Proteomes" id="UP000460435">
    <property type="component" value="Unassembled WGS sequence"/>
</dbReference>
<dbReference type="SUPFAM" id="SSF52540">
    <property type="entry name" value="P-loop containing nucleoside triphosphate hydrolases"/>
    <property type="match status" value="2"/>
</dbReference>